<evidence type="ECO:0000313" key="11">
    <source>
        <dbReference type="Proteomes" id="UP001597203"/>
    </source>
</evidence>
<evidence type="ECO:0000259" key="9">
    <source>
        <dbReference type="PROSITE" id="PS51352"/>
    </source>
</evidence>
<dbReference type="PANTHER" id="PTHR32234">
    <property type="entry name" value="THIOL:DISULFIDE INTERCHANGE PROTEIN DSBD"/>
    <property type="match status" value="1"/>
</dbReference>
<comment type="subcellular location">
    <subcellularLocation>
        <location evidence="1">Cell membrane</location>
        <topology evidence="1">Multi-pass membrane protein</topology>
    </subcellularLocation>
</comment>
<keyword evidence="4" id="KW-0201">Cytochrome c-type biogenesis</keyword>
<evidence type="ECO:0000256" key="8">
    <source>
        <dbReference type="SAM" id="SignalP"/>
    </source>
</evidence>
<evidence type="ECO:0000256" key="3">
    <source>
        <dbReference type="ARBA" id="ARBA00022692"/>
    </source>
</evidence>
<feature type="transmembrane region" description="Helical" evidence="7">
    <location>
        <begin position="507"/>
        <end position="523"/>
    </location>
</feature>
<dbReference type="InterPro" id="IPR003834">
    <property type="entry name" value="Cyt_c_assmbl_TM_dom"/>
</dbReference>
<evidence type="ECO:0000256" key="5">
    <source>
        <dbReference type="ARBA" id="ARBA00022989"/>
    </source>
</evidence>
<evidence type="ECO:0000256" key="6">
    <source>
        <dbReference type="ARBA" id="ARBA00023136"/>
    </source>
</evidence>
<feature type="domain" description="Thioredoxin" evidence="9">
    <location>
        <begin position="577"/>
        <end position="710"/>
    </location>
</feature>
<dbReference type="Pfam" id="PF11412">
    <property type="entry name" value="DsbD_N"/>
    <property type="match status" value="1"/>
</dbReference>
<proteinExistence type="predicted"/>
<keyword evidence="11" id="KW-1185">Reference proteome</keyword>
<keyword evidence="3 7" id="KW-0812">Transmembrane</keyword>
<dbReference type="EMBL" id="JBHTLS010000101">
    <property type="protein sequence ID" value="MFD1104478.1"/>
    <property type="molecule type" value="Genomic_DNA"/>
</dbReference>
<dbReference type="InterPro" id="IPR035671">
    <property type="entry name" value="DsbD_gamma"/>
</dbReference>
<dbReference type="InterPro" id="IPR013766">
    <property type="entry name" value="Thioredoxin_domain"/>
</dbReference>
<dbReference type="RefSeq" id="WP_380909802.1">
    <property type="nucleotide sequence ID" value="NZ_JBHTLS010000101.1"/>
</dbReference>
<dbReference type="InterPro" id="IPR028250">
    <property type="entry name" value="DsbDN"/>
</dbReference>
<evidence type="ECO:0000313" key="10">
    <source>
        <dbReference type="EMBL" id="MFD1104478.1"/>
    </source>
</evidence>
<dbReference type="CDD" id="cd02953">
    <property type="entry name" value="DsbDgamma"/>
    <property type="match status" value="1"/>
</dbReference>
<protein>
    <submittedName>
        <fullName evidence="10">Protein-disulfide reductase DsbD family protein</fullName>
    </submittedName>
</protein>
<feature type="transmembrane region" description="Helical" evidence="7">
    <location>
        <begin position="464"/>
        <end position="487"/>
    </location>
</feature>
<feature type="signal peptide" evidence="8">
    <location>
        <begin position="1"/>
        <end position="22"/>
    </location>
</feature>
<keyword evidence="2" id="KW-1003">Cell membrane</keyword>
<reference evidence="11" key="1">
    <citation type="journal article" date="2019" name="Int. J. Syst. Evol. Microbiol.">
        <title>The Global Catalogue of Microorganisms (GCM) 10K type strain sequencing project: providing services to taxonomists for standard genome sequencing and annotation.</title>
        <authorList>
            <consortium name="The Broad Institute Genomics Platform"/>
            <consortium name="The Broad Institute Genome Sequencing Center for Infectious Disease"/>
            <person name="Wu L."/>
            <person name="Ma J."/>
        </authorList>
    </citation>
    <scope>NUCLEOTIDE SEQUENCE [LARGE SCALE GENOMIC DNA]</scope>
    <source>
        <strain evidence="11">CCUG 54329</strain>
    </source>
</reference>
<feature type="chain" id="PRO_5045379175" evidence="8">
    <location>
        <begin position="23"/>
        <end position="710"/>
    </location>
</feature>
<feature type="transmembrane region" description="Helical" evidence="7">
    <location>
        <begin position="359"/>
        <end position="380"/>
    </location>
</feature>
<feature type="transmembrane region" description="Helical" evidence="7">
    <location>
        <begin position="315"/>
        <end position="339"/>
    </location>
</feature>
<keyword evidence="8" id="KW-0732">Signal</keyword>
<comment type="caution">
    <text evidence="10">The sequence shown here is derived from an EMBL/GenBank/DDBJ whole genome shotgun (WGS) entry which is preliminary data.</text>
</comment>
<accession>A0ABW3NZW7</accession>
<sequence length="710" mass="74029">MIRLLLLLTALVGGLSPGSVSAQGPAHISVDITVESQQPAPGRPTPLIIRMVPQPGWHGYWSNPGDSGLPLEVTWKAPANITFGPLRHPAPTMLELGGIASYVHAGPASLVSSVTLPKDMPIGSKVAIEASLRWLACSDTLCVPEQKTIGLTLTAGNGEADAASADLVEAAQHALPSLARDARFDTTADTLVLSVPDAAHRLDPARTRFYPANDSIFAASARQRARRAADAVVITTGQVAINDADRIAGVVSDGRAAYSISATRAKIASVGQASATPAVDVERQPTARRHAAAGKSVAASTGPAVVDESTAFGGLLWTLIAAIAGGVLLNLMPCVFPILSLKALALAHAGRGAGARREAIAYTIGSIAAAMALGAALLALRAAGSEAGWAFQLQDPRVVLVLLTLSLAITLNLAGLFELPTAVTSQGRNRGGFATGALAALVATPCSGPFMGVALGAAMTMPPVQALFVFAGLGFGVALPFLLVGLIPALRDRLPRPGAWMQTLRQILAIPMLVTTVALAWLLGRQVGVDGMAIGLVAAAATGAMLWWAGLRQRRGASATMPALAIAATLVVITIAVEPVTSVQAVPFETADQNALPSREPFSEERLAELRRAGTPVFVDFTADWCLSCKVNERLAIDTDRTREAFRDHGVVTLIGDWTRADPAITRFLQRHGRNSIPFYLYYKQAAPVQVLPQILGPSTLSDIARKGTI</sequence>
<feature type="transmembrane region" description="Helical" evidence="7">
    <location>
        <begin position="529"/>
        <end position="549"/>
    </location>
</feature>
<dbReference type="Pfam" id="PF02683">
    <property type="entry name" value="DsbD_TM"/>
    <property type="match status" value="1"/>
</dbReference>
<dbReference type="Gene3D" id="3.40.30.10">
    <property type="entry name" value="Glutaredoxin"/>
    <property type="match status" value="1"/>
</dbReference>
<evidence type="ECO:0000256" key="7">
    <source>
        <dbReference type="SAM" id="Phobius"/>
    </source>
</evidence>
<dbReference type="Pfam" id="PF13899">
    <property type="entry name" value="Thioredoxin_7"/>
    <property type="match status" value="1"/>
</dbReference>
<dbReference type="Proteomes" id="UP001597203">
    <property type="component" value="Unassembled WGS sequence"/>
</dbReference>
<keyword evidence="5 7" id="KW-1133">Transmembrane helix</keyword>
<organism evidence="10 11">
    <name type="scientific">Sphingobium olei</name>
    <dbReference type="NCBI Taxonomy" id="420955"/>
    <lineage>
        <taxon>Bacteria</taxon>
        <taxon>Pseudomonadati</taxon>
        <taxon>Pseudomonadota</taxon>
        <taxon>Alphaproteobacteria</taxon>
        <taxon>Sphingomonadales</taxon>
        <taxon>Sphingomonadaceae</taxon>
        <taxon>Sphingobium</taxon>
    </lineage>
</organism>
<dbReference type="InterPro" id="IPR036249">
    <property type="entry name" value="Thioredoxin-like_sf"/>
</dbReference>
<feature type="transmembrane region" description="Helical" evidence="7">
    <location>
        <begin position="400"/>
        <end position="419"/>
    </location>
</feature>
<name>A0ABW3NZW7_9SPHN</name>
<evidence type="ECO:0000256" key="4">
    <source>
        <dbReference type="ARBA" id="ARBA00022748"/>
    </source>
</evidence>
<dbReference type="PROSITE" id="PS51352">
    <property type="entry name" value="THIOREDOXIN_2"/>
    <property type="match status" value="1"/>
</dbReference>
<gene>
    <name evidence="10" type="ORF">ACFQ24_06275</name>
</gene>
<dbReference type="SUPFAM" id="SSF52833">
    <property type="entry name" value="Thioredoxin-like"/>
    <property type="match status" value="1"/>
</dbReference>
<feature type="transmembrane region" description="Helical" evidence="7">
    <location>
        <begin position="431"/>
        <end position="458"/>
    </location>
</feature>
<keyword evidence="6 7" id="KW-0472">Membrane</keyword>
<dbReference type="PANTHER" id="PTHR32234:SF3">
    <property type="entry name" value="SUPPRESSION OF COPPER SENSITIVITY PROTEIN"/>
    <property type="match status" value="1"/>
</dbReference>
<evidence type="ECO:0000256" key="2">
    <source>
        <dbReference type="ARBA" id="ARBA00022475"/>
    </source>
</evidence>
<evidence type="ECO:0000256" key="1">
    <source>
        <dbReference type="ARBA" id="ARBA00004651"/>
    </source>
</evidence>
<feature type="transmembrane region" description="Helical" evidence="7">
    <location>
        <begin position="556"/>
        <end position="577"/>
    </location>
</feature>